<evidence type="ECO:0000256" key="2">
    <source>
        <dbReference type="ARBA" id="ARBA00007185"/>
    </source>
</evidence>
<dbReference type="RefSeq" id="WP_006717457.1">
    <property type="nucleotide sequence ID" value="NZ_CP007032.1"/>
</dbReference>
<dbReference type="Gene3D" id="3.40.1060.10">
    <property type="entry name" value="Aconitase, Domain 2"/>
    <property type="match status" value="1"/>
</dbReference>
<dbReference type="SUPFAM" id="SSF52016">
    <property type="entry name" value="LeuD/IlvD-like"/>
    <property type="match status" value="1"/>
</dbReference>
<keyword evidence="6" id="KW-0411">Iron-sulfur</keyword>
<feature type="domain" description="Aconitase/3-isopropylmalate dehydratase large subunit alpha/beta/alpha" evidence="7">
    <location>
        <begin position="47"/>
        <end position="478"/>
    </location>
</feature>
<dbReference type="GO" id="GO:0046872">
    <property type="term" value="F:metal ion binding"/>
    <property type="evidence" value="ECO:0007669"/>
    <property type="project" value="UniProtKB-KW"/>
</dbReference>
<evidence type="ECO:0000313" key="9">
    <source>
        <dbReference type="EMBL" id="AHF06122.1"/>
    </source>
</evidence>
<feature type="domain" description="Aconitase A/isopropylmalate dehydratase small subunit swivel" evidence="8">
    <location>
        <begin position="650"/>
        <end position="702"/>
    </location>
</feature>
<name>W0E5T9_9FIRM</name>
<dbReference type="PRINTS" id="PR00415">
    <property type="entry name" value="ACONITASE"/>
</dbReference>
<evidence type="ECO:0000256" key="6">
    <source>
        <dbReference type="ARBA" id="ARBA00023014"/>
    </source>
</evidence>
<dbReference type="Proteomes" id="UP000010847">
    <property type="component" value="Chromosome"/>
</dbReference>
<evidence type="ECO:0000259" key="8">
    <source>
        <dbReference type="Pfam" id="PF00694"/>
    </source>
</evidence>
<comment type="similarity">
    <text evidence="2">Belongs to the aconitase/IPM isomerase family.</text>
</comment>
<evidence type="ECO:0000256" key="5">
    <source>
        <dbReference type="ARBA" id="ARBA00023004"/>
    </source>
</evidence>
<dbReference type="UniPathway" id="UPA00223"/>
<dbReference type="KEGG" id="dmt:DESME_02895"/>
<dbReference type="Gene3D" id="3.30.499.10">
    <property type="entry name" value="Aconitase, domain 3"/>
    <property type="match status" value="2"/>
</dbReference>
<proteinExistence type="inferred from homology"/>
<accession>W0E5T9</accession>
<dbReference type="Gene3D" id="3.20.19.10">
    <property type="entry name" value="Aconitase, domain 4"/>
    <property type="match status" value="1"/>
</dbReference>
<dbReference type="InterPro" id="IPR036008">
    <property type="entry name" value="Aconitase_4Fe-4S_dom"/>
</dbReference>
<keyword evidence="4" id="KW-0479">Metal-binding</keyword>
<gene>
    <name evidence="9" type="ORF">DESME_02895</name>
</gene>
<dbReference type="PANTHER" id="PTHR43160">
    <property type="entry name" value="ACONITATE HYDRATASE B"/>
    <property type="match status" value="1"/>
</dbReference>
<dbReference type="Pfam" id="PF00694">
    <property type="entry name" value="Aconitase_C"/>
    <property type="match status" value="1"/>
</dbReference>
<keyword evidence="10" id="KW-1185">Reference proteome</keyword>
<dbReference type="EMBL" id="CP007032">
    <property type="protein sequence ID" value="AHF06122.1"/>
    <property type="molecule type" value="Genomic_DNA"/>
</dbReference>
<keyword evidence="5" id="KW-0408">Iron</keyword>
<dbReference type="GO" id="GO:0003994">
    <property type="term" value="F:aconitate hydratase activity"/>
    <property type="evidence" value="ECO:0007669"/>
    <property type="project" value="TreeGrafter"/>
</dbReference>
<dbReference type="InterPro" id="IPR050926">
    <property type="entry name" value="Aconitase/IPM_isomerase"/>
</dbReference>
<reference evidence="9 10" key="1">
    <citation type="submission" date="2013-12" db="EMBL/GenBank/DDBJ databases">
        <authorList>
            <consortium name="DOE Joint Genome Institute"/>
            <person name="Smidt H."/>
            <person name="Huntemann M."/>
            <person name="Han J."/>
            <person name="Chen A."/>
            <person name="Kyrpides N."/>
            <person name="Mavromatis K."/>
            <person name="Markowitz V."/>
            <person name="Palaniappan K."/>
            <person name="Ivanova N."/>
            <person name="Schaumberg A."/>
            <person name="Pati A."/>
            <person name="Liolios K."/>
            <person name="Nordberg H.P."/>
            <person name="Cantor M.N."/>
            <person name="Hua S.X."/>
            <person name="Woyke T."/>
        </authorList>
    </citation>
    <scope>NUCLEOTIDE SEQUENCE [LARGE SCALE GENOMIC DNA]</scope>
    <source>
        <strain evidence="10">DSM 15288</strain>
    </source>
</reference>
<dbReference type="InterPro" id="IPR001030">
    <property type="entry name" value="Acoase/IPM_deHydtase_lsu_aba"/>
</dbReference>
<evidence type="ECO:0000313" key="10">
    <source>
        <dbReference type="Proteomes" id="UP000010847"/>
    </source>
</evidence>
<dbReference type="GO" id="GO:0005829">
    <property type="term" value="C:cytosol"/>
    <property type="evidence" value="ECO:0007669"/>
    <property type="project" value="TreeGrafter"/>
</dbReference>
<dbReference type="GO" id="GO:0051539">
    <property type="term" value="F:4 iron, 4 sulfur cluster binding"/>
    <property type="evidence" value="ECO:0007669"/>
    <property type="project" value="TreeGrafter"/>
</dbReference>
<dbReference type="InterPro" id="IPR000573">
    <property type="entry name" value="AconitaseA/IPMdHydase_ssu_swvl"/>
</dbReference>
<dbReference type="NCBIfam" id="NF008503">
    <property type="entry name" value="PRK11413.1"/>
    <property type="match status" value="1"/>
</dbReference>
<dbReference type="STRING" id="871968.DESME_02895"/>
<dbReference type="InterPro" id="IPR015932">
    <property type="entry name" value="Aconitase_dom2"/>
</dbReference>
<dbReference type="GO" id="GO:0006099">
    <property type="term" value="P:tricarboxylic acid cycle"/>
    <property type="evidence" value="ECO:0007669"/>
    <property type="project" value="UniProtKB-UniPathway"/>
</dbReference>
<comment type="cofactor">
    <cofactor evidence="1">
        <name>[4Fe-4S] cluster</name>
        <dbReference type="ChEBI" id="CHEBI:49883"/>
    </cofactor>
</comment>
<dbReference type="PANTHER" id="PTHR43160:SF3">
    <property type="entry name" value="ACONITATE HYDRATASE, MITOCHONDRIAL"/>
    <property type="match status" value="1"/>
</dbReference>
<dbReference type="SUPFAM" id="SSF53732">
    <property type="entry name" value="Aconitase iron-sulfur domain"/>
    <property type="match status" value="1"/>
</dbReference>
<dbReference type="InterPro" id="IPR015931">
    <property type="entry name" value="Acnase/IPM_dHydase_lsu_aba_1/3"/>
</dbReference>
<evidence type="ECO:0000256" key="1">
    <source>
        <dbReference type="ARBA" id="ARBA00001966"/>
    </source>
</evidence>
<evidence type="ECO:0000256" key="3">
    <source>
        <dbReference type="ARBA" id="ARBA00011245"/>
    </source>
</evidence>
<dbReference type="OrthoDB" id="9764318at2"/>
<evidence type="ECO:0000259" key="7">
    <source>
        <dbReference type="Pfam" id="PF00330"/>
    </source>
</evidence>
<dbReference type="HOGENOM" id="CLU_006714_2_3_9"/>
<evidence type="ECO:0000256" key="4">
    <source>
        <dbReference type="ARBA" id="ARBA00022723"/>
    </source>
</evidence>
<dbReference type="AlphaFoldDB" id="W0E5T9"/>
<sequence length="770" mass="83984">MVRLIKNGVYLIKGQTVLEAKDPNTLCELNGSVVEKHNARQETMAYRILNQHNTSGNPDQLKIRFDAMASHDITYVGITQTARASGLKEFPIPYVLTNCHNSLNAVGGTINEDDHVFGLSAAQKYGGIYVPAHQAVIHQYMREMMSGCGKMILGSDSHTRYGALGTMAVGEGGPELVKQLLNKTYDIQYPDVIAVYLEGKPQVGVGPQDVALALIRAVFANGFVKNKVLEFVGPGVANLSVDYRIGIDVMTTETTCLSSIWTTDEKVKEYFGIHGRSEAYAQLAPGEVAYYDGMVVMDLSKVVPMIALPFHPSNVYTIEELIQNPYDILHKVEEEGKQQINNPFISFNLTNHIVDGKIRVDQAIVAGCAGGTFENIMDVAAIVKGQSVGNQYLSFSVYPASQPIYLELMRNGAAADLMASGANIKTAFCGPCFGAGDVPANGQFSIRHTTRNFPNREGSKPGEGQISSVALVDARSVAATVANGGCLTSATEIDYTEPSHQYSFDGVVYKNRVYNGFGNPKPESELKFGPNIADWPEMIALPENILLKVASVINDPVTTTDELIPSGETSSYRSNPLRLAEFTLSRKDPQYVGRAKQVHALEKERESLLKTSGSQPSDALKEALKQVLQVKAAFSADFTEIMNNTGIGTVIYAVKPGDGSAREQAASCQKVLGGWANIAQEYATKRYRSNLINWGMLPFTLSSPLEVPLSTEDYVYVPGIRQRIINGEETIPAQVIGPNGVRELMLELKNLTQDEKDIILKGCLINYYSM</sequence>
<protein>
    <submittedName>
        <fullName evidence="9">Hydratase</fullName>
    </submittedName>
</protein>
<dbReference type="InterPro" id="IPR015928">
    <property type="entry name" value="Aconitase/3IPM_dehydase_swvl"/>
</dbReference>
<comment type="subunit">
    <text evidence="3">Monomer.</text>
</comment>
<dbReference type="Pfam" id="PF00330">
    <property type="entry name" value="Aconitase"/>
    <property type="match status" value="1"/>
</dbReference>
<organism evidence="9 10">
    <name type="scientific">Desulfitobacterium metallireducens DSM 15288</name>
    <dbReference type="NCBI Taxonomy" id="871968"/>
    <lineage>
        <taxon>Bacteria</taxon>
        <taxon>Bacillati</taxon>
        <taxon>Bacillota</taxon>
        <taxon>Clostridia</taxon>
        <taxon>Eubacteriales</taxon>
        <taxon>Desulfitobacteriaceae</taxon>
        <taxon>Desulfitobacterium</taxon>
    </lineage>
</organism>
<dbReference type="eggNOG" id="COG1048">
    <property type="taxonomic scope" value="Bacteria"/>
</dbReference>